<comment type="caution">
    <text evidence="1">The sequence shown here is derived from an EMBL/GenBank/DDBJ whole genome shotgun (WGS) entry which is preliminary data.</text>
</comment>
<organism evidence="1 2">
    <name type="scientific">Brachionus calyciflorus</name>
    <dbReference type="NCBI Taxonomy" id="104777"/>
    <lineage>
        <taxon>Eukaryota</taxon>
        <taxon>Metazoa</taxon>
        <taxon>Spiralia</taxon>
        <taxon>Gnathifera</taxon>
        <taxon>Rotifera</taxon>
        <taxon>Eurotatoria</taxon>
        <taxon>Monogononta</taxon>
        <taxon>Pseudotrocha</taxon>
        <taxon>Ploima</taxon>
        <taxon>Brachionidae</taxon>
        <taxon>Brachionus</taxon>
    </lineage>
</organism>
<reference evidence="1" key="1">
    <citation type="submission" date="2021-02" db="EMBL/GenBank/DDBJ databases">
        <authorList>
            <person name="Nowell W R."/>
        </authorList>
    </citation>
    <scope>NUCLEOTIDE SEQUENCE</scope>
    <source>
        <strain evidence="1">Ploen Becks lab</strain>
    </source>
</reference>
<sequence length="167" mass="19304">MTGKREAIVKNFINALNVLKKKPFRDSQFNVSDILIAAYDVGRNNIEFEDDERRIIGPLIKDLIKPIDEYIFSIGYSFDHNYTGSNLILRSGLQFILDNCKSFPVSQSETLEDTFSYLQQTESIQTLDEALKDWKSSASPLTDENVTYSVEEITRPKDVPHSHTWWY</sequence>
<gene>
    <name evidence="1" type="ORF">OXX778_LOCUS2982</name>
</gene>
<evidence type="ECO:0000313" key="1">
    <source>
        <dbReference type="EMBL" id="CAF0733388.1"/>
    </source>
</evidence>
<dbReference type="OrthoDB" id="7408822at2759"/>
<evidence type="ECO:0000313" key="2">
    <source>
        <dbReference type="Proteomes" id="UP000663879"/>
    </source>
</evidence>
<dbReference type="EMBL" id="CAJNOC010000250">
    <property type="protein sequence ID" value="CAF0733388.1"/>
    <property type="molecule type" value="Genomic_DNA"/>
</dbReference>
<keyword evidence="2" id="KW-1185">Reference proteome</keyword>
<dbReference type="AlphaFoldDB" id="A0A813NH63"/>
<proteinExistence type="predicted"/>
<name>A0A813NH63_9BILA</name>
<accession>A0A813NH63</accession>
<protein>
    <submittedName>
        <fullName evidence="1">Uncharacterized protein</fullName>
    </submittedName>
</protein>
<dbReference type="Proteomes" id="UP000663879">
    <property type="component" value="Unassembled WGS sequence"/>
</dbReference>